<dbReference type="Pfam" id="PF00384">
    <property type="entry name" value="Molybdopterin"/>
    <property type="match status" value="1"/>
</dbReference>
<keyword evidence="3" id="KW-0408">Iron</keyword>
<organism evidence="6 7">
    <name type="scientific">Acetobacterium woodii (strain ATCC 29683 / DSM 1030 / JCM 2381 / KCTC 1655 / WB1)</name>
    <dbReference type="NCBI Taxonomy" id="931626"/>
    <lineage>
        <taxon>Bacteria</taxon>
        <taxon>Bacillati</taxon>
        <taxon>Bacillota</taxon>
        <taxon>Clostridia</taxon>
        <taxon>Eubacteriales</taxon>
        <taxon>Eubacteriaceae</taxon>
        <taxon>Acetobacterium</taxon>
    </lineage>
</organism>
<dbReference type="PANTHER" id="PTHR43742:SF6">
    <property type="entry name" value="OXIDOREDUCTASE YYAE-RELATED"/>
    <property type="match status" value="1"/>
</dbReference>
<dbReference type="InterPro" id="IPR006657">
    <property type="entry name" value="MoPterin_dinucl-bd_dom"/>
</dbReference>
<dbReference type="RefSeq" id="WP_014355075.1">
    <property type="nucleotide sequence ID" value="NC_016894.1"/>
</dbReference>
<feature type="domain" description="4Fe-4S Mo/W bis-MGD-type" evidence="5">
    <location>
        <begin position="3"/>
        <end position="60"/>
    </location>
</feature>
<dbReference type="InterPro" id="IPR050612">
    <property type="entry name" value="Prok_Mopterin_Oxidored"/>
</dbReference>
<dbReference type="PROSITE" id="PS51669">
    <property type="entry name" value="4FE4S_MOW_BIS_MGD"/>
    <property type="match status" value="1"/>
</dbReference>
<dbReference type="Pfam" id="PF04879">
    <property type="entry name" value="Molybdop_Fe4S4"/>
    <property type="match status" value="1"/>
</dbReference>
<evidence type="ECO:0000313" key="6">
    <source>
        <dbReference type="EMBL" id="AFA47472.1"/>
    </source>
</evidence>
<dbReference type="AlphaFoldDB" id="H6LJS1"/>
<keyword evidence="4" id="KW-0411">Iron-sulfur</keyword>
<dbReference type="GO" id="GO:0046872">
    <property type="term" value="F:metal ion binding"/>
    <property type="evidence" value="ECO:0007669"/>
    <property type="project" value="UniProtKB-KW"/>
</dbReference>
<dbReference type="HOGENOM" id="CLU_000422_13_3_9"/>
<dbReference type="KEGG" id="awo:Awo_c06780"/>
<dbReference type="InterPro" id="IPR006963">
    <property type="entry name" value="Mopterin_OxRdtase_4Fe-4S_dom"/>
</dbReference>
<reference evidence="6 7" key="2">
    <citation type="journal article" date="2012" name="PLoS ONE">
        <title>An ancient pathway combining carbon dioxide fixation with the generation and utilization of a sodium ion gradient for ATP synthesis.</title>
        <authorList>
            <person name="Poehlein A."/>
            <person name="Schmidt S."/>
            <person name="Kaster A.K."/>
            <person name="Goenrich M."/>
            <person name="Vollmers J."/>
            <person name="Thurmer A."/>
            <person name="Bertsch J."/>
            <person name="Schuchmann K."/>
            <person name="Voigt B."/>
            <person name="Hecker M."/>
            <person name="Daniel R."/>
            <person name="Thauer R.K."/>
            <person name="Gottschalk G."/>
            <person name="Muller V."/>
        </authorList>
    </citation>
    <scope>NUCLEOTIDE SEQUENCE [LARGE SCALE GENOMIC DNA]</scope>
    <source>
        <strain evidence="7">ATCC 29683 / DSM 1030 / JCM 2381 / KCTC 1655 / WB1</strain>
    </source>
</reference>
<dbReference type="Gene3D" id="3.40.50.740">
    <property type="match status" value="1"/>
</dbReference>
<keyword evidence="2" id="KW-0479">Metal-binding</keyword>
<dbReference type="eggNOG" id="COG0243">
    <property type="taxonomic scope" value="Bacteria"/>
</dbReference>
<dbReference type="OrthoDB" id="9803192at2"/>
<name>H6LJS1_ACEWD</name>
<reference evidence="7" key="1">
    <citation type="submission" date="2011-07" db="EMBL/GenBank/DDBJ databases">
        <title>Complete genome sequence of Acetobacterium woodii.</title>
        <authorList>
            <person name="Poehlein A."/>
            <person name="Schmidt S."/>
            <person name="Kaster A.-K."/>
            <person name="Goenrich M."/>
            <person name="Vollmers J."/>
            <person name="Thuermer A."/>
            <person name="Gottschalk G."/>
            <person name="Thauer R.K."/>
            <person name="Daniel R."/>
            <person name="Mueller V."/>
        </authorList>
    </citation>
    <scope>NUCLEOTIDE SEQUENCE [LARGE SCALE GENOMIC DNA]</scope>
    <source>
        <strain evidence="7">ATCC 29683 / DSM 1030 / JCM 2381 / KCTC 1655 / WB1</strain>
    </source>
</reference>
<gene>
    <name evidence="6" type="ordered locus">Awo_c06780</name>
</gene>
<evidence type="ECO:0000256" key="1">
    <source>
        <dbReference type="ARBA" id="ARBA00010312"/>
    </source>
</evidence>
<comment type="similarity">
    <text evidence="1">Belongs to the prokaryotic molybdopterin-containing oxidoreductase family.</text>
</comment>
<dbReference type="STRING" id="931626.Awo_c06780"/>
<dbReference type="SUPFAM" id="SSF50692">
    <property type="entry name" value="ADC-like"/>
    <property type="match status" value="1"/>
</dbReference>
<sequence>MEENTVVTTCTRDCPNTCGLLAQVKDGKVIKLVGNKAHPINQGRSCIKCSHFIERVYHQERVLHPLKKINGQFEQISWEEALDEIAARMKTICREKSPEAILYYQGFGERSALKLINRRFFNLLGNTTITKGTICGGAGQGSQDLDFGNRISHDVRDYHNSQAMILWGRNPLATGVNLLPYMKDIKKKGGKVILIDPVNTETAPLCSMHVKPKPGTDSYLAMALSRLLHEAGAEDQEFLEKHCINYPEYKKLVYAHSVAEYAAMCDVKIEEIKEIADVLINQKPTALVLGWGLHRWEYAHTTMRAIDALGAVAGSIGVSGGGVSQGFEEYAPYDWSIWGDALQPPERRKFFMQLIGSELLAADPPIELAFVTAGNPVAMVPDANVTQKAFEKIPFLVVAGHFLDDTGIMADLFLPVTTFLEEKDIIASYGHDFIGPLNPAIPPVGECKSDFDIFMELGSRFDFADSYVKSVDQWLEIIMRPTLEKGGSLAEIFRLGINNPDAPEVPYRDKVFPTETGKFQLMTVFEQPAQWDRDYQFQLMSVAPREWICSEVTLESQTKLLEVKINTEKALALGLVDGKACVVENQFGRIRCIATFVPDQRPDLVVIYRGGWGQAGRNVNVLTRGLVTKVGNGTPYYETRVNVKKL</sequence>
<dbReference type="GO" id="GO:0051536">
    <property type="term" value="F:iron-sulfur cluster binding"/>
    <property type="evidence" value="ECO:0007669"/>
    <property type="project" value="UniProtKB-KW"/>
</dbReference>
<dbReference type="EMBL" id="CP002987">
    <property type="protein sequence ID" value="AFA47472.1"/>
    <property type="molecule type" value="Genomic_DNA"/>
</dbReference>
<evidence type="ECO:0000256" key="3">
    <source>
        <dbReference type="ARBA" id="ARBA00023004"/>
    </source>
</evidence>
<dbReference type="InterPro" id="IPR009010">
    <property type="entry name" value="Asp_de-COase-like_dom_sf"/>
</dbReference>
<dbReference type="CDD" id="cd02775">
    <property type="entry name" value="MopB_CT"/>
    <property type="match status" value="1"/>
</dbReference>
<dbReference type="GO" id="GO:0016491">
    <property type="term" value="F:oxidoreductase activity"/>
    <property type="evidence" value="ECO:0007669"/>
    <property type="project" value="InterPro"/>
</dbReference>
<accession>H6LJS1</accession>
<dbReference type="GO" id="GO:0043546">
    <property type="term" value="F:molybdopterin cofactor binding"/>
    <property type="evidence" value="ECO:0007669"/>
    <property type="project" value="InterPro"/>
</dbReference>
<dbReference type="Gene3D" id="3.40.228.10">
    <property type="entry name" value="Dimethylsulfoxide Reductase, domain 2"/>
    <property type="match status" value="1"/>
</dbReference>
<dbReference type="Pfam" id="PF01568">
    <property type="entry name" value="Molydop_binding"/>
    <property type="match status" value="1"/>
</dbReference>
<dbReference type="Gene3D" id="2.20.25.90">
    <property type="entry name" value="ADC-like domains"/>
    <property type="match status" value="1"/>
</dbReference>
<dbReference type="SMART" id="SM00926">
    <property type="entry name" value="Molybdop_Fe4S4"/>
    <property type="match status" value="1"/>
</dbReference>
<evidence type="ECO:0000256" key="2">
    <source>
        <dbReference type="ARBA" id="ARBA00022723"/>
    </source>
</evidence>
<dbReference type="Gene3D" id="2.40.40.20">
    <property type="match status" value="1"/>
</dbReference>
<dbReference type="PANTHER" id="PTHR43742">
    <property type="entry name" value="TRIMETHYLAMINE-N-OXIDE REDUCTASE"/>
    <property type="match status" value="1"/>
</dbReference>
<evidence type="ECO:0000256" key="4">
    <source>
        <dbReference type="ARBA" id="ARBA00023014"/>
    </source>
</evidence>
<keyword evidence="7" id="KW-1185">Reference proteome</keyword>
<dbReference type="SUPFAM" id="SSF53706">
    <property type="entry name" value="Formate dehydrogenase/DMSO reductase, domains 1-3"/>
    <property type="match status" value="1"/>
</dbReference>
<evidence type="ECO:0000259" key="5">
    <source>
        <dbReference type="PROSITE" id="PS51669"/>
    </source>
</evidence>
<dbReference type="Proteomes" id="UP000007177">
    <property type="component" value="Chromosome"/>
</dbReference>
<dbReference type="Gene3D" id="3.30.2070.10">
    <property type="entry name" value="Formate dehydrogenase/DMSO reductase"/>
    <property type="match status" value="1"/>
</dbReference>
<dbReference type="InterPro" id="IPR006656">
    <property type="entry name" value="Mopterin_OxRdtase"/>
</dbReference>
<proteinExistence type="inferred from homology"/>
<protein>
    <submittedName>
        <fullName evidence="6">Molybdopterin oxidoreductase</fullName>
    </submittedName>
</protein>
<evidence type="ECO:0000313" key="7">
    <source>
        <dbReference type="Proteomes" id="UP000007177"/>
    </source>
</evidence>